<proteinExistence type="predicted"/>
<evidence type="ECO:0000256" key="5">
    <source>
        <dbReference type="ARBA" id="ARBA00022723"/>
    </source>
</evidence>
<keyword evidence="4" id="KW-0004">4Fe-4S</keyword>
<dbReference type="InterPro" id="IPR050954">
    <property type="entry name" value="ET_IronSulfur_Cluster-Binding"/>
</dbReference>
<sequence length="192" mass="21515">MGQLGFYYDQTACVGCKTCQIACKDRNNLEVGTLFRRVHEFEGGKFPKPYAYYLSMSCNHCKEAKCVKGCPTGAMHFGEDGTVQHDKDMCIGCKYCVWNCPYSVPQYLEAKNIVGKCDSCKDLRADGQNPACVDACVMRCLKFGDLDELKAEYGNDLVRELPVLPSASQTNPSFLIKPKNEALNQTYKKREV</sequence>
<dbReference type="RefSeq" id="WP_005815699.1">
    <property type="nucleotide sequence ID" value="NZ_CABKQQ010000054.1"/>
</dbReference>
<protein>
    <submittedName>
        <fullName evidence="11">4Fe-4S ferredoxin</fullName>
    </submittedName>
</protein>
<dbReference type="AlphaFoldDB" id="A0A0W1JQV1"/>
<evidence type="ECO:0000256" key="1">
    <source>
        <dbReference type="ARBA" id="ARBA00001966"/>
    </source>
</evidence>
<dbReference type="CDD" id="cd16371">
    <property type="entry name" value="DMSOR_beta_like"/>
    <property type="match status" value="1"/>
</dbReference>
<dbReference type="OMA" id="KHARPSG"/>
<evidence type="ECO:0000256" key="8">
    <source>
        <dbReference type="ARBA" id="ARBA00023004"/>
    </source>
</evidence>
<evidence type="ECO:0000259" key="10">
    <source>
        <dbReference type="PROSITE" id="PS51379"/>
    </source>
</evidence>
<feature type="domain" description="4Fe-4S ferredoxin-type" evidence="10">
    <location>
        <begin position="4"/>
        <end position="34"/>
    </location>
</feature>
<dbReference type="PANTHER" id="PTHR43177">
    <property type="entry name" value="PROTEIN NRFC"/>
    <property type="match status" value="1"/>
</dbReference>
<evidence type="ECO:0000313" key="12">
    <source>
        <dbReference type="Proteomes" id="UP000054623"/>
    </source>
</evidence>
<reference evidence="11 12" key="1">
    <citation type="submission" date="2015-12" db="EMBL/GenBank/DDBJ databases">
        <title>Draft Genome Sequence of Desulfitobacterium hafniense Strain DH, a Sulfate-reducing Bacterium Isolated from Paddy Soils.</title>
        <authorList>
            <person name="Bao P."/>
            <person name="Zhang X."/>
            <person name="Li G."/>
        </authorList>
    </citation>
    <scope>NUCLEOTIDE SEQUENCE [LARGE SCALE GENOMIC DNA]</scope>
    <source>
        <strain evidence="11 12">DH</strain>
    </source>
</reference>
<dbReference type="Proteomes" id="UP000054623">
    <property type="component" value="Unassembled WGS sequence"/>
</dbReference>
<dbReference type="Pfam" id="PF13247">
    <property type="entry name" value="Fer4_11"/>
    <property type="match status" value="1"/>
</dbReference>
<feature type="domain" description="4Fe-4S ferredoxin-type" evidence="10">
    <location>
        <begin position="81"/>
        <end position="110"/>
    </location>
</feature>
<evidence type="ECO:0000313" key="11">
    <source>
        <dbReference type="EMBL" id="KTE93646.1"/>
    </source>
</evidence>
<dbReference type="GO" id="GO:0051539">
    <property type="term" value="F:4 iron, 4 sulfur cluster binding"/>
    <property type="evidence" value="ECO:0007669"/>
    <property type="project" value="UniProtKB-KW"/>
</dbReference>
<feature type="domain" description="4Fe-4S ferredoxin-type" evidence="10">
    <location>
        <begin position="47"/>
        <end position="80"/>
    </location>
</feature>
<dbReference type="SUPFAM" id="SSF54862">
    <property type="entry name" value="4Fe-4S ferredoxins"/>
    <property type="match status" value="1"/>
</dbReference>
<dbReference type="PANTHER" id="PTHR43177:SF5">
    <property type="entry name" value="ANAEROBIC DIMETHYL SULFOXIDE REDUCTASE CHAIN B-RELATED"/>
    <property type="match status" value="1"/>
</dbReference>
<dbReference type="EMBL" id="LOCK01000001">
    <property type="protein sequence ID" value="KTE93646.1"/>
    <property type="molecule type" value="Genomic_DNA"/>
</dbReference>
<keyword evidence="9" id="KW-0411">Iron-sulfur</keyword>
<dbReference type="Gene3D" id="3.30.70.20">
    <property type="match status" value="2"/>
</dbReference>
<evidence type="ECO:0000256" key="6">
    <source>
        <dbReference type="ARBA" id="ARBA00022737"/>
    </source>
</evidence>
<comment type="caution">
    <text evidence="11">The sequence shown here is derived from an EMBL/GenBank/DDBJ whole genome shotgun (WGS) entry which is preliminary data.</text>
</comment>
<dbReference type="InterPro" id="IPR017896">
    <property type="entry name" value="4Fe4S_Fe-S-bd"/>
</dbReference>
<keyword evidence="6" id="KW-0677">Repeat</keyword>
<keyword evidence="5" id="KW-0479">Metal-binding</keyword>
<dbReference type="OrthoDB" id="9810688at2"/>
<evidence type="ECO:0000256" key="9">
    <source>
        <dbReference type="ARBA" id="ARBA00023014"/>
    </source>
</evidence>
<dbReference type="GO" id="GO:0046872">
    <property type="term" value="F:metal ion binding"/>
    <property type="evidence" value="ECO:0007669"/>
    <property type="project" value="UniProtKB-KW"/>
</dbReference>
<evidence type="ECO:0000256" key="2">
    <source>
        <dbReference type="ARBA" id="ARBA00003584"/>
    </source>
</evidence>
<dbReference type="InterPro" id="IPR017900">
    <property type="entry name" value="4Fe4S_Fe_S_CS"/>
</dbReference>
<dbReference type="NCBIfam" id="TIGR02951">
    <property type="entry name" value="DMSO_dmsB"/>
    <property type="match status" value="1"/>
</dbReference>
<accession>A0A0W1JQV1</accession>
<evidence type="ECO:0000256" key="3">
    <source>
        <dbReference type="ARBA" id="ARBA00022448"/>
    </source>
</evidence>
<keyword evidence="7" id="KW-0249">Electron transport</keyword>
<dbReference type="PROSITE" id="PS00198">
    <property type="entry name" value="4FE4S_FER_1"/>
    <property type="match status" value="1"/>
</dbReference>
<organism evidence="11 12">
    <name type="scientific">Desulfitobacterium hafniense</name>
    <name type="common">Desulfitobacterium frappieri</name>
    <dbReference type="NCBI Taxonomy" id="49338"/>
    <lineage>
        <taxon>Bacteria</taxon>
        <taxon>Bacillati</taxon>
        <taxon>Bacillota</taxon>
        <taxon>Clostridia</taxon>
        <taxon>Eubacteriales</taxon>
        <taxon>Desulfitobacteriaceae</taxon>
        <taxon>Desulfitobacterium</taxon>
    </lineage>
</organism>
<dbReference type="PROSITE" id="PS51379">
    <property type="entry name" value="4FE4S_FER_2"/>
    <property type="match status" value="3"/>
</dbReference>
<evidence type="ECO:0000256" key="4">
    <source>
        <dbReference type="ARBA" id="ARBA00022485"/>
    </source>
</evidence>
<name>A0A0W1JQV1_DESHA</name>
<gene>
    <name evidence="11" type="ORF">AT727_01435</name>
</gene>
<dbReference type="InterPro" id="IPR014297">
    <property type="entry name" value="DMSO_DmsB"/>
</dbReference>
<evidence type="ECO:0000256" key="7">
    <source>
        <dbReference type="ARBA" id="ARBA00022982"/>
    </source>
</evidence>
<comment type="cofactor">
    <cofactor evidence="1">
        <name>[4Fe-4S] cluster</name>
        <dbReference type="ChEBI" id="CHEBI:49883"/>
    </cofactor>
</comment>
<keyword evidence="3" id="KW-0813">Transport</keyword>
<comment type="function">
    <text evidence="2">Electron transfer subunit of the terminal reductase during anaerobic growth on various sulfoxide and N-oxide compounds.</text>
</comment>
<keyword evidence="8" id="KW-0408">Iron</keyword>